<reference evidence="1" key="1">
    <citation type="journal article" date="2020" name="Nature">
        <title>Giant virus diversity and host interactions through global metagenomics.</title>
        <authorList>
            <person name="Schulz F."/>
            <person name="Roux S."/>
            <person name="Paez-Espino D."/>
            <person name="Jungbluth S."/>
            <person name="Walsh D.A."/>
            <person name="Denef V.J."/>
            <person name="McMahon K.D."/>
            <person name="Konstantinidis K.T."/>
            <person name="Eloe-Fadrosh E.A."/>
            <person name="Kyrpides N.C."/>
            <person name="Woyke T."/>
        </authorList>
    </citation>
    <scope>NUCLEOTIDE SEQUENCE</scope>
    <source>
        <strain evidence="1">GVMAG-M-3300023184-167</strain>
    </source>
</reference>
<name>A0A6C0HTT8_9ZZZZ</name>
<evidence type="ECO:0000313" key="1">
    <source>
        <dbReference type="EMBL" id="QHT83313.1"/>
    </source>
</evidence>
<proteinExistence type="predicted"/>
<protein>
    <submittedName>
        <fullName evidence="1">Uncharacterized protein</fullName>
    </submittedName>
</protein>
<organism evidence="1">
    <name type="scientific">viral metagenome</name>
    <dbReference type="NCBI Taxonomy" id="1070528"/>
    <lineage>
        <taxon>unclassified sequences</taxon>
        <taxon>metagenomes</taxon>
        <taxon>organismal metagenomes</taxon>
    </lineage>
</organism>
<accession>A0A6C0HTT8</accession>
<sequence>MTKEDKEIIASNVFAKILENSTSNTLNRSFAESVADIDTIQPRENN</sequence>
<dbReference type="AlphaFoldDB" id="A0A6C0HTT8"/>
<dbReference type="EMBL" id="MN740007">
    <property type="protein sequence ID" value="QHT83313.1"/>
    <property type="molecule type" value="Genomic_DNA"/>
</dbReference>